<protein>
    <submittedName>
        <fullName evidence="1">Uncharacterized protein</fullName>
    </submittedName>
</protein>
<evidence type="ECO:0000313" key="1">
    <source>
        <dbReference type="EMBL" id="GIX69386.1"/>
    </source>
</evidence>
<reference evidence="1 2" key="1">
    <citation type="submission" date="2021-06" db="EMBL/GenBank/DDBJ databases">
        <title>Caerostris extrusa draft genome.</title>
        <authorList>
            <person name="Kono N."/>
            <person name="Arakawa K."/>
        </authorList>
    </citation>
    <scope>NUCLEOTIDE SEQUENCE [LARGE SCALE GENOMIC DNA]</scope>
</reference>
<name>A0AAV4MDA3_CAEEX</name>
<gene>
    <name evidence="1" type="ORF">CEXT_465141</name>
</gene>
<dbReference type="EMBL" id="BPLR01002048">
    <property type="protein sequence ID" value="GIX69386.1"/>
    <property type="molecule type" value="Genomic_DNA"/>
</dbReference>
<dbReference type="AlphaFoldDB" id="A0AAV4MDA3"/>
<organism evidence="1 2">
    <name type="scientific">Caerostris extrusa</name>
    <name type="common">Bark spider</name>
    <name type="synonym">Caerostris bankana</name>
    <dbReference type="NCBI Taxonomy" id="172846"/>
    <lineage>
        <taxon>Eukaryota</taxon>
        <taxon>Metazoa</taxon>
        <taxon>Ecdysozoa</taxon>
        <taxon>Arthropoda</taxon>
        <taxon>Chelicerata</taxon>
        <taxon>Arachnida</taxon>
        <taxon>Araneae</taxon>
        <taxon>Araneomorphae</taxon>
        <taxon>Entelegynae</taxon>
        <taxon>Araneoidea</taxon>
        <taxon>Araneidae</taxon>
        <taxon>Caerostris</taxon>
    </lineage>
</organism>
<comment type="caution">
    <text evidence="1">The sequence shown here is derived from an EMBL/GenBank/DDBJ whole genome shotgun (WGS) entry which is preliminary data.</text>
</comment>
<evidence type="ECO:0000313" key="2">
    <source>
        <dbReference type="Proteomes" id="UP001054945"/>
    </source>
</evidence>
<sequence>MYGCVDGDELVAFYVVNWVEKLRFSSMCDFTVLLIFCKDSGRYRVSSIFSSEDGSGKARTRSYPFPSRKSSNAPVARLWDKKLWGSNSDVLRCMGA</sequence>
<dbReference type="Proteomes" id="UP001054945">
    <property type="component" value="Unassembled WGS sequence"/>
</dbReference>
<keyword evidence="2" id="KW-1185">Reference proteome</keyword>
<accession>A0AAV4MDA3</accession>
<proteinExistence type="predicted"/>